<proteinExistence type="predicted"/>
<dbReference type="AlphaFoldDB" id="A0A382DLX5"/>
<organism evidence="1">
    <name type="scientific">marine metagenome</name>
    <dbReference type="NCBI Taxonomy" id="408172"/>
    <lineage>
        <taxon>unclassified sequences</taxon>
        <taxon>metagenomes</taxon>
        <taxon>ecological metagenomes</taxon>
    </lineage>
</organism>
<accession>A0A382DLX5</accession>
<dbReference type="EMBL" id="UINC01039769">
    <property type="protein sequence ID" value="SVB38731.1"/>
    <property type="molecule type" value="Genomic_DNA"/>
</dbReference>
<feature type="non-terminal residue" evidence="1">
    <location>
        <position position="288"/>
    </location>
</feature>
<name>A0A382DLX5_9ZZZZ</name>
<reference evidence="1" key="1">
    <citation type="submission" date="2018-05" db="EMBL/GenBank/DDBJ databases">
        <authorList>
            <person name="Lanie J.A."/>
            <person name="Ng W.-L."/>
            <person name="Kazmierczak K.M."/>
            <person name="Andrzejewski T.M."/>
            <person name="Davidsen T.M."/>
            <person name="Wayne K.J."/>
            <person name="Tettelin H."/>
            <person name="Glass J.I."/>
            <person name="Rusch D."/>
            <person name="Podicherti R."/>
            <person name="Tsui H.-C.T."/>
            <person name="Winkler M.E."/>
        </authorList>
    </citation>
    <scope>NUCLEOTIDE SEQUENCE</scope>
</reference>
<protein>
    <recommendedName>
        <fullName evidence="2">Major tropism determinant N-terminal domain-containing protein</fullName>
    </recommendedName>
</protein>
<evidence type="ECO:0008006" key="2">
    <source>
        <dbReference type="Google" id="ProtNLM"/>
    </source>
</evidence>
<sequence length="288" mass="28517">MATVIQIKRSTGNSAPTTSDLVEGELAYVEDRANSGASAKLYIESVDSNNTTPLIQAIGGKYYTDILAGSTATPANFKVGNAATAGASISLLEDSDNGTNFVALKAADTLAASTTFTLPSADGSANQVLSTAGNGTLSWATTTSTVAGATDTSISGAAAGHVLIYDGTNSWDNKPVSGDVTISSAGAVTIAAGAVENSMLADDAVGADELAANAVVFGSLAGALIQTSGEAFADNDTSIMTSAAILDKIQATATLEDLDIAGDSGSGAIDLDSETLTIAGTANEIVTS</sequence>
<gene>
    <name evidence="1" type="ORF">METZ01_LOCUS191585</name>
</gene>
<evidence type="ECO:0000313" key="1">
    <source>
        <dbReference type="EMBL" id="SVB38731.1"/>
    </source>
</evidence>